<evidence type="ECO:0000256" key="8">
    <source>
        <dbReference type="SAM" id="Phobius"/>
    </source>
</evidence>
<evidence type="ECO:0000256" key="6">
    <source>
        <dbReference type="ARBA" id="ARBA00023136"/>
    </source>
</evidence>
<dbReference type="Proteomes" id="UP000229641">
    <property type="component" value="Unassembled WGS sequence"/>
</dbReference>
<gene>
    <name evidence="9" type="ORF">COV72_06890</name>
</gene>
<keyword evidence="3" id="KW-0808">Transferase</keyword>
<evidence type="ECO:0000256" key="1">
    <source>
        <dbReference type="ARBA" id="ARBA00004651"/>
    </source>
</evidence>
<proteinExistence type="inferred from homology"/>
<feature type="transmembrane region" description="Helical" evidence="8">
    <location>
        <begin position="173"/>
        <end position="197"/>
    </location>
</feature>
<feature type="transmembrane region" description="Helical" evidence="8">
    <location>
        <begin position="12"/>
        <end position="30"/>
    </location>
</feature>
<evidence type="ECO:0008006" key="11">
    <source>
        <dbReference type="Google" id="ProtNLM"/>
    </source>
</evidence>
<dbReference type="GO" id="GO:0016758">
    <property type="term" value="F:hexosyltransferase activity"/>
    <property type="evidence" value="ECO:0007669"/>
    <property type="project" value="InterPro"/>
</dbReference>
<comment type="subcellular location">
    <subcellularLocation>
        <location evidence="1">Cell membrane</location>
        <topology evidence="1">Multi-pass membrane protein</topology>
    </subcellularLocation>
</comment>
<keyword evidence="6 8" id="KW-0472">Membrane</keyword>
<keyword evidence="5 8" id="KW-1133">Transmembrane helix</keyword>
<accession>A0A2H0LW70</accession>
<dbReference type="EMBL" id="PCWA01000092">
    <property type="protein sequence ID" value="PIQ88648.1"/>
    <property type="molecule type" value="Genomic_DNA"/>
</dbReference>
<feature type="transmembrane region" description="Helical" evidence="8">
    <location>
        <begin position="203"/>
        <end position="224"/>
    </location>
</feature>
<dbReference type="InterPro" id="IPR018584">
    <property type="entry name" value="GT87"/>
</dbReference>
<dbReference type="AlphaFoldDB" id="A0A2H0LW70"/>
<evidence type="ECO:0000313" key="10">
    <source>
        <dbReference type="Proteomes" id="UP000229641"/>
    </source>
</evidence>
<reference evidence="9 10" key="1">
    <citation type="submission" date="2017-09" db="EMBL/GenBank/DDBJ databases">
        <title>Depth-based differentiation of microbial function through sediment-hosted aquifers and enrichment of novel symbionts in the deep terrestrial subsurface.</title>
        <authorList>
            <person name="Probst A.J."/>
            <person name="Ladd B."/>
            <person name="Jarett J.K."/>
            <person name="Geller-Mcgrath D.E."/>
            <person name="Sieber C.M."/>
            <person name="Emerson J.B."/>
            <person name="Anantharaman K."/>
            <person name="Thomas B.C."/>
            <person name="Malmstrom R."/>
            <person name="Stieglmeier M."/>
            <person name="Klingl A."/>
            <person name="Woyke T."/>
            <person name="Ryan C.M."/>
            <person name="Banfield J.F."/>
        </authorList>
    </citation>
    <scope>NUCLEOTIDE SEQUENCE [LARGE SCALE GENOMIC DNA]</scope>
    <source>
        <strain evidence="9">CG11_big_fil_rev_8_21_14_0_20_42_13</strain>
    </source>
</reference>
<organism evidence="9 10">
    <name type="scientific">Candidatus Ghiorseimicrobium undicola</name>
    <dbReference type="NCBI Taxonomy" id="1974746"/>
    <lineage>
        <taxon>Bacteria</taxon>
        <taxon>Pseudomonadati</taxon>
        <taxon>Candidatus Omnitrophota</taxon>
        <taxon>Candidatus Ghiorseimicrobium</taxon>
    </lineage>
</organism>
<name>A0A2H0LW70_9BACT</name>
<feature type="transmembrane region" description="Helical" evidence="8">
    <location>
        <begin position="126"/>
        <end position="143"/>
    </location>
</feature>
<feature type="transmembrane region" description="Helical" evidence="8">
    <location>
        <begin position="309"/>
        <end position="328"/>
    </location>
</feature>
<evidence type="ECO:0000256" key="5">
    <source>
        <dbReference type="ARBA" id="ARBA00022989"/>
    </source>
</evidence>
<dbReference type="GO" id="GO:0005886">
    <property type="term" value="C:plasma membrane"/>
    <property type="evidence" value="ECO:0007669"/>
    <property type="project" value="UniProtKB-SubCell"/>
</dbReference>
<comment type="caution">
    <text evidence="9">The sequence shown here is derived from an EMBL/GenBank/DDBJ whole genome shotgun (WGS) entry which is preliminary data.</text>
</comment>
<sequence length="414" mass="48248">MTIRNIDKNFRIFALVFFLVSVIISIYYFTRIYQPWGTCWTDFTVFHRAGQRIAKAEAIYDLSDTAEYGIDVYKYSPAFAYFMVPFTKLHMHKSVSIWYALIILLTLASLYFIKQLLIYYNRGEKLPKYFYFVTLFLILRFYLNMISRVQADFLVLFFLSLMFWLLHSKKEVFAGLSLATAVMIKLTPLIFIPYLIYRRFYKAAFASIVCGAGYLLIPAFGLGWNENIAYIKGWFNMLSVSTPDLMLWYKNQSLASCIFRMFSNDSRVSLIVLPPQVINIIFFLLASLMVFFVLYSCRKLIIKEGKDFAYGHLLESSLIIICMVLFSPLAWKHTFLHLVVPVMVIFYYMLKNKKDHLAKYALAVFFILTSVLSPDILKSYNEIVSLYSTITWAVIILFICLIRAACKLSRQNAA</sequence>
<evidence type="ECO:0000256" key="2">
    <source>
        <dbReference type="ARBA" id="ARBA00022475"/>
    </source>
</evidence>
<keyword evidence="4 8" id="KW-0812">Transmembrane</keyword>
<comment type="similarity">
    <text evidence="7">Belongs to the glycosyltransferase 87 family.</text>
</comment>
<feature type="transmembrane region" description="Helical" evidence="8">
    <location>
        <begin position="383"/>
        <end position="402"/>
    </location>
</feature>
<evidence type="ECO:0000256" key="3">
    <source>
        <dbReference type="ARBA" id="ARBA00022679"/>
    </source>
</evidence>
<keyword evidence="2" id="KW-1003">Cell membrane</keyword>
<feature type="transmembrane region" description="Helical" evidence="8">
    <location>
        <begin position="357"/>
        <end position="377"/>
    </location>
</feature>
<feature type="transmembrane region" description="Helical" evidence="8">
    <location>
        <begin position="334"/>
        <end position="350"/>
    </location>
</feature>
<evidence type="ECO:0000313" key="9">
    <source>
        <dbReference type="EMBL" id="PIQ88648.1"/>
    </source>
</evidence>
<protein>
    <recommendedName>
        <fullName evidence="11">DUF2029 domain-containing protein</fullName>
    </recommendedName>
</protein>
<feature type="transmembrane region" description="Helical" evidence="8">
    <location>
        <begin position="277"/>
        <end position="297"/>
    </location>
</feature>
<dbReference type="Pfam" id="PF09594">
    <property type="entry name" value="GT87"/>
    <property type="match status" value="1"/>
</dbReference>
<feature type="transmembrane region" description="Helical" evidence="8">
    <location>
        <begin position="96"/>
        <end position="114"/>
    </location>
</feature>
<evidence type="ECO:0000256" key="7">
    <source>
        <dbReference type="ARBA" id="ARBA00024033"/>
    </source>
</evidence>
<evidence type="ECO:0000256" key="4">
    <source>
        <dbReference type="ARBA" id="ARBA00022692"/>
    </source>
</evidence>